<reference evidence="1 2" key="1">
    <citation type="submission" date="2017-11" db="EMBL/GenBank/DDBJ databases">
        <title>Draft Genome Sequence of Sporolactobacillus inulinus NBRC 111894 Isolated from Koso, a Japanese Sugar-Vegetable Fermented Beverage.</title>
        <authorList>
            <person name="Chiou T.Y."/>
            <person name="Oshima K."/>
            <person name="Suda W."/>
            <person name="Hattori M."/>
            <person name="Takahashi T."/>
        </authorList>
    </citation>
    <scope>NUCLEOTIDE SEQUENCE [LARGE SCALE GENOMIC DNA]</scope>
    <source>
        <strain evidence="1 2">NBRC111894</strain>
    </source>
</reference>
<evidence type="ECO:0000313" key="2">
    <source>
        <dbReference type="Proteomes" id="UP000319716"/>
    </source>
</evidence>
<dbReference type="Proteomes" id="UP000319716">
    <property type="component" value="Unassembled WGS sequence"/>
</dbReference>
<name>A0A4Y1Z6S8_9BACL</name>
<dbReference type="EMBL" id="BEXB01000001">
    <property type="protein sequence ID" value="GAY74699.1"/>
    <property type="molecule type" value="Genomic_DNA"/>
</dbReference>
<accession>A0A4Y1Z6S8</accession>
<evidence type="ECO:0000313" key="1">
    <source>
        <dbReference type="EMBL" id="GAY74699.1"/>
    </source>
</evidence>
<dbReference type="AlphaFoldDB" id="A0A4Y1Z6S8"/>
<organism evidence="1 2">
    <name type="scientific">Sporolactobacillus inulinus</name>
    <dbReference type="NCBI Taxonomy" id="2078"/>
    <lineage>
        <taxon>Bacteria</taxon>
        <taxon>Bacillati</taxon>
        <taxon>Bacillota</taxon>
        <taxon>Bacilli</taxon>
        <taxon>Bacillales</taxon>
        <taxon>Sporolactobacillaceae</taxon>
        <taxon>Sporolactobacillus</taxon>
    </lineage>
</organism>
<gene>
    <name evidence="1" type="ORF">NBRC111894_253</name>
</gene>
<protein>
    <submittedName>
        <fullName evidence="1">Uncharacterized protein</fullName>
    </submittedName>
</protein>
<proteinExistence type="predicted"/>
<sequence>MDPDCRDLFLQDKKVWDYWSRKDCTSKAQVLWRPRQANNRSDDSAPKRYEPIKHGWRLGTRRFLPGFS</sequence>
<comment type="caution">
    <text evidence="1">The sequence shown here is derived from an EMBL/GenBank/DDBJ whole genome shotgun (WGS) entry which is preliminary data.</text>
</comment>